<dbReference type="SUPFAM" id="SSF103486">
    <property type="entry name" value="V-type ATP synthase subunit C"/>
    <property type="match status" value="1"/>
</dbReference>
<comment type="similarity">
    <text evidence="1">Belongs to the V-ATPase V0D/AC39 subunit family.</text>
</comment>
<keyword evidence="3" id="KW-0406">Ion transport</keyword>
<reference evidence="4" key="1">
    <citation type="submission" date="2019-08" db="EMBL/GenBank/DDBJ databases">
        <authorList>
            <person name="Kucharzyk K."/>
            <person name="Murdoch R.W."/>
            <person name="Higgins S."/>
            <person name="Loffler F."/>
        </authorList>
    </citation>
    <scope>NUCLEOTIDE SEQUENCE</scope>
</reference>
<dbReference type="PANTHER" id="PTHR38682:SF1">
    <property type="entry name" value="V-TYPE ATP SYNTHASE SUBUNIT C"/>
    <property type="match status" value="1"/>
</dbReference>
<evidence type="ECO:0000256" key="2">
    <source>
        <dbReference type="ARBA" id="ARBA00022448"/>
    </source>
</evidence>
<dbReference type="InterPro" id="IPR035067">
    <property type="entry name" value="V-type_ATPase_csu/dsu"/>
</dbReference>
<evidence type="ECO:0000256" key="3">
    <source>
        <dbReference type="ARBA" id="ARBA00023065"/>
    </source>
</evidence>
<dbReference type="InterPro" id="IPR002843">
    <property type="entry name" value="ATPase_V0-cplx_csu/dsu"/>
</dbReference>
<gene>
    <name evidence="4" type="primary">atpC_45</name>
    <name evidence="4" type="ORF">SDC9_124763</name>
</gene>
<name>A0A645CLD5_9ZZZZ</name>
<dbReference type="PANTHER" id="PTHR38682">
    <property type="entry name" value="V-TYPE ATP SYNTHASE SUBUNIT C"/>
    <property type="match status" value="1"/>
</dbReference>
<accession>A0A645CLD5</accession>
<dbReference type="InterPro" id="IPR044911">
    <property type="entry name" value="V-type_ATPase_csu/dsu_dom_3"/>
</dbReference>
<evidence type="ECO:0000313" key="4">
    <source>
        <dbReference type="EMBL" id="MPM77755.1"/>
    </source>
</evidence>
<dbReference type="Gene3D" id="1.20.1690.10">
    <property type="entry name" value="V-type ATP synthase subunit C domain"/>
    <property type="match status" value="2"/>
</dbReference>
<dbReference type="InterPro" id="IPR036079">
    <property type="entry name" value="ATPase_csu/dsu_sf"/>
</dbReference>
<dbReference type="Gene3D" id="1.10.132.50">
    <property type="entry name" value="ATP synthase (C/AC39) subunit, domain 3"/>
    <property type="match status" value="1"/>
</dbReference>
<dbReference type="InterPro" id="IPR050873">
    <property type="entry name" value="V-ATPase_V0D/AC39_subunit"/>
</dbReference>
<evidence type="ECO:0000256" key="1">
    <source>
        <dbReference type="ARBA" id="ARBA00006709"/>
    </source>
</evidence>
<dbReference type="Pfam" id="PF01992">
    <property type="entry name" value="vATP-synt_AC39"/>
    <property type="match status" value="1"/>
</dbReference>
<dbReference type="GO" id="GO:0046961">
    <property type="term" value="F:proton-transporting ATPase activity, rotational mechanism"/>
    <property type="evidence" value="ECO:0007669"/>
    <property type="project" value="InterPro"/>
</dbReference>
<comment type="caution">
    <text evidence="4">The sequence shown here is derived from an EMBL/GenBank/DDBJ whole genome shotgun (WGS) entry which is preliminary data.</text>
</comment>
<dbReference type="EMBL" id="VSSQ01028155">
    <property type="protein sequence ID" value="MPM77755.1"/>
    <property type="molecule type" value="Genomic_DNA"/>
</dbReference>
<organism evidence="4">
    <name type="scientific">bioreactor metagenome</name>
    <dbReference type="NCBI Taxonomy" id="1076179"/>
    <lineage>
        <taxon>unclassified sequences</taxon>
        <taxon>metagenomes</taxon>
        <taxon>ecological metagenomes</taxon>
    </lineage>
</organism>
<sequence>MAEGTLEDALRMLSDAKYGNLPDATGEDAERMIESVRRQTAETIKELSPDSALTDLFLLQTDAQNLKVLIKARMLNTGEFPFQEGGLFSQEQLTGMTAVARYDLLPEAMEQSLQQLEAKLKITPEPQLVSVMVDYGYHKHCLSASAAMKEPFIRQYFAALCDFNNVIAFLRMRAMGAQKEDLKDVLLPSAGVKAEALIDAYELSAETLTRAISGSTAKAALQDGLSRMLVSGSIAMLEKTRDDYLLSLVNDHRHEVMTIFPVVGYYLARDREAKAIRLILTVKRNRLDDAVIAERLRELYG</sequence>
<dbReference type="AlphaFoldDB" id="A0A645CLD5"/>
<keyword evidence="2" id="KW-0813">Transport</keyword>
<proteinExistence type="inferred from homology"/>
<protein>
    <submittedName>
        <fullName evidence="4">V-type ATP synthase subunit C</fullName>
    </submittedName>
</protein>